<feature type="domain" description="Flavodoxin-like" evidence="2">
    <location>
        <begin position="244"/>
        <end position="384"/>
    </location>
</feature>
<dbReference type="CDD" id="cd07709">
    <property type="entry name" value="flavodiiron_proteins_MBL-fold"/>
    <property type="match status" value="1"/>
</dbReference>
<dbReference type="PIRSF" id="PIRSF005243">
    <property type="entry name" value="ROO"/>
    <property type="match status" value="1"/>
</dbReference>
<protein>
    <submittedName>
        <fullName evidence="3">MBL fold metallo-hydrolase</fullName>
    </submittedName>
</protein>
<dbReference type="Gene3D" id="3.40.50.360">
    <property type="match status" value="1"/>
</dbReference>
<dbReference type="Pfam" id="PF12724">
    <property type="entry name" value="Flavodoxin_5"/>
    <property type="match status" value="1"/>
</dbReference>
<dbReference type="InterPro" id="IPR045761">
    <property type="entry name" value="ODP_dom"/>
</dbReference>
<dbReference type="PANTHER" id="PTHR43717">
    <property type="entry name" value="ANAEROBIC NITRIC OXIDE REDUCTASE FLAVORUBREDOXIN"/>
    <property type="match status" value="1"/>
</dbReference>
<dbReference type="SUPFAM" id="SSF56281">
    <property type="entry name" value="Metallo-hydrolase/oxidoreductase"/>
    <property type="match status" value="1"/>
</dbReference>
<dbReference type="InterPro" id="IPR036866">
    <property type="entry name" value="RibonucZ/Hydroxyglut_hydro"/>
</dbReference>
<dbReference type="Pfam" id="PF19583">
    <property type="entry name" value="ODP"/>
    <property type="match status" value="1"/>
</dbReference>
<dbReference type="InterPro" id="IPR029039">
    <property type="entry name" value="Flavoprotein-like_sf"/>
</dbReference>
<name>A0A9Y2AJ93_9FIRM</name>
<sequence>MKITKDIFNVGVNDHQIDLFEGQYAVPNGMSYNSYVILDEKIAVLDTVDVHFTNEWLDNLKAVLENREPDYLIIQHMEPDHSASIYDFVNAYPKAIIVANAKTFVMLENFFDDMDIENRKLVVKNNDKLSLGSHELHFVFAPMVHWPEVMVCYDSKDKVLFSADAFGKFGALDVDEEWEYEARRYYIGIIAKYGTQVQALLKHIEAMDIDIICSLHGPALQENIAHYLALYNIWSSFRVESEGVMIAYTSIYGHTKKAVEILAEKLKEKGCPNVVVCDLARADMAGAVADAFRYGKLVLATTTYNAGIFPFVKQFIDHLTERNYQNRTIGLIENGSWAPLAAKIMKDMLSSSKNITWIDTTVRINSAVKAENVDQLEVMAKELC</sequence>
<dbReference type="EMBL" id="CP120678">
    <property type="protein sequence ID" value="WIW70440.1"/>
    <property type="molecule type" value="Genomic_DNA"/>
</dbReference>
<dbReference type="RefSeq" id="WP_147669685.1">
    <property type="nucleotide sequence ID" value="NZ_CP120678.1"/>
</dbReference>
<dbReference type="PROSITE" id="PS50902">
    <property type="entry name" value="FLAVODOXIN_LIKE"/>
    <property type="match status" value="1"/>
</dbReference>
<evidence type="ECO:0000256" key="1">
    <source>
        <dbReference type="ARBA" id="ARBA00007121"/>
    </source>
</evidence>
<dbReference type="InterPro" id="IPR001279">
    <property type="entry name" value="Metallo-B-lactamas"/>
</dbReference>
<accession>A0A9Y2AJ93</accession>
<organism evidence="3 4">
    <name type="scientific">Selenobaculum gibii</name>
    <dbReference type="NCBI Taxonomy" id="3054208"/>
    <lineage>
        <taxon>Bacteria</taxon>
        <taxon>Bacillati</taxon>
        <taxon>Bacillota</taxon>
        <taxon>Negativicutes</taxon>
        <taxon>Selenomonadales</taxon>
        <taxon>Selenomonadaceae</taxon>
        <taxon>Selenobaculum</taxon>
    </lineage>
</organism>
<dbReference type="InterPro" id="IPR008254">
    <property type="entry name" value="Flavodoxin/NO_synth"/>
</dbReference>
<reference evidence="3" key="1">
    <citation type="submission" date="2023-03" db="EMBL/GenBank/DDBJ databases">
        <title>Selenobaculum gbiensis gen. nov. sp. nov., a new bacterium isolated from the gut microbiota of IBD patient.</title>
        <authorList>
            <person name="Yeo S."/>
            <person name="Park H."/>
            <person name="Huh C.S."/>
        </authorList>
    </citation>
    <scope>NUCLEOTIDE SEQUENCE</scope>
    <source>
        <strain evidence="3">ICN-92133</strain>
    </source>
</reference>
<dbReference type="GO" id="GO:0010181">
    <property type="term" value="F:FMN binding"/>
    <property type="evidence" value="ECO:0007669"/>
    <property type="project" value="InterPro"/>
</dbReference>
<keyword evidence="4" id="KW-1185">Reference proteome</keyword>
<gene>
    <name evidence="3" type="ORF">P3F81_11195</name>
</gene>
<dbReference type="GO" id="GO:0016651">
    <property type="term" value="F:oxidoreductase activity, acting on NAD(P)H"/>
    <property type="evidence" value="ECO:0007669"/>
    <property type="project" value="UniProtKB-ARBA"/>
</dbReference>
<evidence type="ECO:0000313" key="4">
    <source>
        <dbReference type="Proteomes" id="UP001243623"/>
    </source>
</evidence>
<comment type="similarity">
    <text evidence="1">In the N-terminal section; belongs to the zinc metallo-hydrolase group 3 family.</text>
</comment>
<dbReference type="Proteomes" id="UP001243623">
    <property type="component" value="Chromosome"/>
</dbReference>
<dbReference type="GO" id="GO:0046872">
    <property type="term" value="F:metal ion binding"/>
    <property type="evidence" value="ECO:0007669"/>
    <property type="project" value="InterPro"/>
</dbReference>
<dbReference type="InterPro" id="IPR026816">
    <property type="entry name" value="Flavodoxin_dom"/>
</dbReference>
<evidence type="ECO:0000259" key="2">
    <source>
        <dbReference type="PROSITE" id="PS50902"/>
    </source>
</evidence>
<proteinExistence type="inferred from homology"/>
<evidence type="ECO:0000313" key="3">
    <source>
        <dbReference type="EMBL" id="WIW70440.1"/>
    </source>
</evidence>
<dbReference type="InterPro" id="IPR016440">
    <property type="entry name" value="Rubredoxin-O_OxRdtase"/>
</dbReference>
<dbReference type="AlphaFoldDB" id="A0A9Y2AJ93"/>
<dbReference type="KEGG" id="sgbi:P3F81_11195"/>
<dbReference type="Gene3D" id="3.60.15.10">
    <property type="entry name" value="Ribonuclease Z/Hydroxyacylglutathione hydrolase-like"/>
    <property type="match status" value="1"/>
</dbReference>
<dbReference type="PANTHER" id="PTHR43717:SF1">
    <property type="entry name" value="ANAEROBIC NITRIC OXIDE REDUCTASE FLAVORUBREDOXIN"/>
    <property type="match status" value="1"/>
</dbReference>
<dbReference type="SUPFAM" id="SSF52218">
    <property type="entry name" value="Flavoproteins"/>
    <property type="match status" value="1"/>
</dbReference>
<dbReference type="GO" id="GO:0009055">
    <property type="term" value="F:electron transfer activity"/>
    <property type="evidence" value="ECO:0007669"/>
    <property type="project" value="InterPro"/>
</dbReference>
<dbReference type="SMART" id="SM00849">
    <property type="entry name" value="Lactamase_B"/>
    <property type="match status" value="1"/>
</dbReference>